<sequence>MDITDWDILLDMYDEPEVHIELDLRKRDYTSDVALQQPLHFSLDSMQEDAHRRDVVTTPQNLVASFRQTKTKHR</sequence>
<evidence type="ECO:0000313" key="1">
    <source>
        <dbReference type="EMBL" id="TFY55650.1"/>
    </source>
</evidence>
<comment type="caution">
    <text evidence="1">The sequence shown here is derived from an EMBL/GenBank/DDBJ whole genome shotgun (WGS) entry which is preliminary data.</text>
</comment>
<protein>
    <submittedName>
        <fullName evidence="1">Uncharacterized protein</fullName>
    </submittedName>
</protein>
<dbReference type="EMBL" id="SEKV01000572">
    <property type="protein sequence ID" value="TFY55650.1"/>
    <property type="molecule type" value="Genomic_DNA"/>
</dbReference>
<reference evidence="1 2" key="1">
    <citation type="submission" date="2019-01" db="EMBL/GenBank/DDBJ databases">
        <title>Genome sequencing of the rare red list fungi Fomitopsis rosea.</title>
        <authorList>
            <person name="Buettner E."/>
            <person name="Kellner H."/>
        </authorList>
    </citation>
    <scope>NUCLEOTIDE SEQUENCE [LARGE SCALE GENOMIC DNA]</scope>
    <source>
        <strain evidence="1 2">DSM 105464</strain>
    </source>
</reference>
<proteinExistence type="predicted"/>
<gene>
    <name evidence="1" type="ORF">EVJ58_g8114</name>
</gene>
<evidence type="ECO:0000313" key="2">
    <source>
        <dbReference type="Proteomes" id="UP000298390"/>
    </source>
</evidence>
<dbReference type="AlphaFoldDB" id="A0A4Y9XZZ2"/>
<name>A0A4Y9XZZ2_9APHY</name>
<accession>A0A4Y9XZZ2</accession>
<dbReference type="Proteomes" id="UP000298390">
    <property type="component" value="Unassembled WGS sequence"/>
</dbReference>
<organism evidence="1 2">
    <name type="scientific">Rhodofomes roseus</name>
    <dbReference type="NCBI Taxonomy" id="34475"/>
    <lineage>
        <taxon>Eukaryota</taxon>
        <taxon>Fungi</taxon>
        <taxon>Dikarya</taxon>
        <taxon>Basidiomycota</taxon>
        <taxon>Agaricomycotina</taxon>
        <taxon>Agaricomycetes</taxon>
        <taxon>Polyporales</taxon>
        <taxon>Rhodofomes</taxon>
    </lineage>
</organism>